<evidence type="ECO:0000313" key="2">
    <source>
        <dbReference type="EMBL" id="TDF91675.1"/>
    </source>
</evidence>
<feature type="region of interest" description="Disordered" evidence="1">
    <location>
        <begin position="1"/>
        <end position="20"/>
    </location>
</feature>
<evidence type="ECO:0000313" key="3">
    <source>
        <dbReference type="Proteomes" id="UP000295511"/>
    </source>
</evidence>
<comment type="caution">
    <text evidence="2">The sequence shown here is derived from an EMBL/GenBank/DDBJ whole genome shotgun (WGS) entry which is preliminary data.</text>
</comment>
<dbReference type="AlphaFoldDB" id="A0A4R5KAY4"/>
<sequence>MAEPTPYDTGARCEPKPWLPTSDVQQLALRNDLPDDFGKVDFDNDEGGTVCVAYVERNGDGRFTVHIQPLVDEELRVMVHRDDGSVVILPGPASSATEKDS</sequence>
<proteinExistence type="predicted"/>
<dbReference type="Proteomes" id="UP000295511">
    <property type="component" value="Unassembled WGS sequence"/>
</dbReference>
<dbReference type="EMBL" id="SMRU01000028">
    <property type="protein sequence ID" value="TDF91675.1"/>
    <property type="molecule type" value="Genomic_DNA"/>
</dbReference>
<evidence type="ECO:0000256" key="1">
    <source>
        <dbReference type="SAM" id="MobiDB-lite"/>
    </source>
</evidence>
<name>A0A4R5KAY4_9MICC</name>
<keyword evidence="3" id="KW-1185">Reference proteome</keyword>
<dbReference type="RefSeq" id="WP_133206068.1">
    <property type="nucleotide sequence ID" value="NZ_SMRU01000028.1"/>
</dbReference>
<dbReference type="OrthoDB" id="4945643at2"/>
<protein>
    <submittedName>
        <fullName evidence="2">Uncharacterized protein</fullName>
    </submittedName>
</protein>
<accession>A0A4R5KAY4</accession>
<organism evidence="2 3">
    <name type="scientific">Arthrobacter terricola</name>
    <dbReference type="NCBI Taxonomy" id="2547396"/>
    <lineage>
        <taxon>Bacteria</taxon>
        <taxon>Bacillati</taxon>
        <taxon>Actinomycetota</taxon>
        <taxon>Actinomycetes</taxon>
        <taxon>Micrococcales</taxon>
        <taxon>Micrococcaceae</taxon>
        <taxon>Arthrobacter</taxon>
    </lineage>
</organism>
<gene>
    <name evidence="2" type="ORF">E1809_20370</name>
</gene>
<reference evidence="2 3" key="1">
    <citation type="submission" date="2019-03" db="EMBL/GenBank/DDBJ databases">
        <title>Whole genome sequence of Arthrobacter sp JH1-1.</title>
        <authorList>
            <person name="Trinh H.N."/>
        </authorList>
    </citation>
    <scope>NUCLEOTIDE SEQUENCE [LARGE SCALE GENOMIC DNA]</scope>
    <source>
        <strain evidence="2 3">JH1-1</strain>
    </source>
</reference>